<dbReference type="Pfam" id="PF09655">
    <property type="entry name" value="Nitr_red_assoc"/>
    <property type="match status" value="1"/>
</dbReference>
<gene>
    <name evidence="1" type="ORF">ENR64_05845</name>
</gene>
<protein>
    <submittedName>
        <fullName evidence="1">Nitrate reductase associated protein</fullName>
    </submittedName>
</protein>
<organism evidence="1">
    <name type="scientific">Oscillatoriales cyanobacterium SpSt-418</name>
    <dbReference type="NCBI Taxonomy" id="2282169"/>
    <lineage>
        <taxon>Bacteria</taxon>
        <taxon>Bacillati</taxon>
        <taxon>Cyanobacteriota</taxon>
        <taxon>Cyanophyceae</taxon>
        <taxon>Oscillatoriophycideae</taxon>
        <taxon>Oscillatoriales</taxon>
    </lineage>
</organism>
<dbReference type="NCBIfam" id="TIGR02664">
    <property type="entry name" value="nitr_red_assoc"/>
    <property type="match status" value="1"/>
</dbReference>
<dbReference type="AlphaFoldDB" id="A0A7C3KCU8"/>
<sequence>MVKSTSFFLFEADFVDSLRCIPMQVRLKLDVCGIKLKLPQWHQFSDRERQLLVDLPCNSTAEIQHYRDTLKQLVYDRTGENATELAVDPAPEWKNSAVIAESVLQKAESFGITLHLDQWEKMTEDQRFALLKLSRSNHENRNFLPALREFQVI</sequence>
<comment type="caution">
    <text evidence="1">The sequence shown here is derived from an EMBL/GenBank/DDBJ whole genome shotgun (WGS) entry which is preliminary data.</text>
</comment>
<dbReference type="InterPro" id="IPR013481">
    <property type="entry name" value="NarM"/>
</dbReference>
<name>A0A7C3KCU8_9CYAN</name>
<reference evidence="1" key="1">
    <citation type="journal article" date="2020" name="mSystems">
        <title>Genome- and Community-Level Interaction Insights into Carbon Utilization and Element Cycling Functions of Hydrothermarchaeota in Hydrothermal Sediment.</title>
        <authorList>
            <person name="Zhou Z."/>
            <person name="Liu Y."/>
            <person name="Xu W."/>
            <person name="Pan J."/>
            <person name="Luo Z.H."/>
            <person name="Li M."/>
        </authorList>
    </citation>
    <scope>NUCLEOTIDE SEQUENCE [LARGE SCALE GENOMIC DNA]</scope>
    <source>
        <strain evidence="1">SpSt-418</strain>
    </source>
</reference>
<dbReference type="EMBL" id="DSRU01000066">
    <property type="protein sequence ID" value="HFM97283.1"/>
    <property type="molecule type" value="Genomic_DNA"/>
</dbReference>
<accession>A0A7C3KCU8</accession>
<evidence type="ECO:0000313" key="1">
    <source>
        <dbReference type="EMBL" id="HFM97283.1"/>
    </source>
</evidence>
<proteinExistence type="predicted"/>